<name>A0AAV7EUH0_ARIFI</name>
<evidence type="ECO:0000313" key="3">
    <source>
        <dbReference type="Proteomes" id="UP000825729"/>
    </source>
</evidence>
<evidence type="ECO:0000313" key="2">
    <source>
        <dbReference type="EMBL" id="KAG9452497.1"/>
    </source>
</evidence>
<gene>
    <name evidence="2" type="ORF">H6P81_005401</name>
</gene>
<comment type="caution">
    <text evidence="2">The sequence shown here is derived from an EMBL/GenBank/DDBJ whole genome shotgun (WGS) entry which is preliminary data.</text>
</comment>
<dbReference type="AlphaFoldDB" id="A0AAV7EUH0"/>
<protein>
    <submittedName>
        <fullName evidence="2">Uncharacterized protein</fullName>
    </submittedName>
</protein>
<keyword evidence="3" id="KW-1185">Reference proteome</keyword>
<dbReference type="Proteomes" id="UP000825729">
    <property type="component" value="Unassembled WGS sequence"/>
</dbReference>
<sequence>MDSCSGEEYGTARIHRKRGRGGKGFRQRSEAEREIIDGEEFYPLTDSYFSCGLLCSFLLVRIHVRERIRKEGARGCHRRPPPRQCQPGSAARSLNFVFSFPSRLSNKRQGKKHNGESKQKYFLGDQANP</sequence>
<feature type="region of interest" description="Disordered" evidence="1">
    <location>
        <begin position="101"/>
        <end position="129"/>
    </location>
</feature>
<accession>A0AAV7EUH0</accession>
<dbReference type="EMBL" id="JAINDJ010000003">
    <property type="protein sequence ID" value="KAG9452497.1"/>
    <property type="molecule type" value="Genomic_DNA"/>
</dbReference>
<proteinExistence type="predicted"/>
<evidence type="ECO:0000256" key="1">
    <source>
        <dbReference type="SAM" id="MobiDB-lite"/>
    </source>
</evidence>
<organism evidence="2 3">
    <name type="scientific">Aristolochia fimbriata</name>
    <name type="common">White veined hardy Dutchman's pipe vine</name>
    <dbReference type="NCBI Taxonomy" id="158543"/>
    <lineage>
        <taxon>Eukaryota</taxon>
        <taxon>Viridiplantae</taxon>
        <taxon>Streptophyta</taxon>
        <taxon>Embryophyta</taxon>
        <taxon>Tracheophyta</taxon>
        <taxon>Spermatophyta</taxon>
        <taxon>Magnoliopsida</taxon>
        <taxon>Magnoliidae</taxon>
        <taxon>Piperales</taxon>
        <taxon>Aristolochiaceae</taxon>
        <taxon>Aristolochia</taxon>
    </lineage>
</organism>
<reference evidence="2 3" key="1">
    <citation type="submission" date="2021-07" db="EMBL/GenBank/DDBJ databases">
        <title>The Aristolochia fimbriata genome: insights into angiosperm evolution, floral development and chemical biosynthesis.</title>
        <authorList>
            <person name="Jiao Y."/>
        </authorList>
    </citation>
    <scope>NUCLEOTIDE SEQUENCE [LARGE SCALE GENOMIC DNA]</scope>
    <source>
        <strain evidence="2">IBCAS-2021</strain>
        <tissue evidence="2">Leaf</tissue>
    </source>
</reference>